<dbReference type="PANTHER" id="PTHR16222">
    <property type="entry name" value="ADP-RIBOSYLGLYCOHYDROLASE"/>
    <property type="match status" value="1"/>
</dbReference>
<reference evidence="4" key="1">
    <citation type="submission" date="2020-02" db="EMBL/GenBank/DDBJ databases">
        <authorList>
            <person name="Meier V. D."/>
        </authorList>
    </citation>
    <scope>NUCLEOTIDE SEQUENCE</scope>
    <source>
        <strain evidence="4">AVDCRST_MAG56</strain>
    </source>
</reference>
<feature type="binding site" evidence="3">
    <location>
        <position position="268"/>
    </location>
    <ligand>
        <name>Mg(2+)</name>
        <dbReference type="ChEBI" id="CHEBI:18420"/>
        <label>1</label>
    </ligand>
</feature>
<feature type="binding site" evidence="3">
    <location>
        <position position="56"/>
    </location>
    <ligand>
        <name>Mg(2+)</name>
        <dbReference type="ChEBI" id="CHEBI:18420"/>
        <label>1</label>
    </ligand>
</feature>
<name>A0A6J4HHD7_9SPHI</name>
<accession>A0A6J4HHD7</accession>
<dbReference type="Pfam" id="PF03747">
    <property type="entry name" value="ADP_ribosyl_GH"/>
    <property type="match status" value="1"/>
</dbReference>
<evidence type="ECO:0000256" key="1">
    <source>
        <dbReference type="ARBA" id="ARBA00010702"/>
    </source>
</evidence>
<dbReference type="GO" id="GO:0016787">
    <property type="term" value="F:hydrolase activity"/>
    <property type="evidence" value="ECO:0007669"/>
    <property type="project" value="UniProtKB-KW"/>
</dbReference>
<dbReference type="GO" id="GO:0046872">
    <property type="term" value="F:metal ion binding"/>
    <property type="evidence" value="ECO:0007669"/>
    <property type="project" value="UniProtKB-KW"/>
</dbReference>
<protein>
    <submittedName>
        <fullName evidence="4">ADP-ribosylglycohydrolase</fullName>
    </submittedName>
</protein>
<comment type="cofactor">
    <cofactor evidence="3">
        <name>Mg(2+)</name>
        <dbReference type="ChEBI" id="CHEBI:18420"/>
    </cofactor>
    <text evidence="3">Binds 2 magnesium ions per subunit.</text>
</comment>
<dbReference type="InterPro" id="IPR036705">
    <property type="entry name" value="Ribosyl_crysJ1_sf"/>
</dbReference>
<gene>
    <name evidence="4" type="ORF">AVDCRST_MAG56-529</name>
</gene>
<dbReference type="SUPFAM" id="SSF101478">
    <property type="entry name" value="ADP-ribosylglycohydrolase"/>
    <property type="match status" value="1"/>
</dbReference>
<feature type="binding site" evidence="3">
    <location>
        <position position="54"/>
    </location>
    <ligand>
        <name>Mg(2+)</name>
        <dbReference type="ChEBI" id="CHEBI:18420"/>
        <label>1</label>
    </ligand>
</feature>
<proteinExistence type="inferred from homology"/>
<feature type="binding site" evidence="3">
    <location>
        <position position="55"/>
    </location>
    <ligand>
        <name>Mg(2+)</name>
        <dbReference type="ChEBI" id="CHEBI:18420"/>
        <label>1</label>
    </ligand>
</feature>
<evidence type="ECO:0000313" key="4">
    <source>
        <dbReference type="EMBL" id="CAA9223226.1"/>
    </source>
</evidence>
<feature type="binding site" evidence="3">
    <location>
        <position position="269"/>
    </location>
    <ligand>
        <name>Mg(2+)</name>
        <dbReference type="ChEBI" id="CHEBI:18420"/>
        <label>1</label>
    </ligand>
</feature>
<evidence type="ECO:0000256" key="3">
    <source>
        <dbReference type="PIRSR" id="PIRSR605502-1"/>
    </source>
</evidence>
<feature type="binding site" evidence="3">
    <location>
        <position position="266"/>
    </location>
    <ligand>
        <name>Mg(2+)</name>
        <dbReference type="ChEBI" id="CHEBI:18420"/>
        <label>1</label>
    </ligand>
</feature>
<dbReference type="InterPro" id="IPR005502">
    <property type="entry name" value="Ribosyl_crysJ1"/>
</dbReference>
<dbReference type="AlphaFoldDB" id="A0A6J4HHD7"/>
<dbReference type="EMBL" id="CADCTQ010000052">
    <property type="protein sequence ID" value="CAA9223226.1"/>
    <property type="molecule type" value="Genomic_DNA"/>
</dbReference>
<keyword evidence="2 4" id="KW-0378">Hydrolase</keyword>
<comment type="similarity">
    <text evidence="1">Belongs to the ADP-ribosylglycohydrolase family.</text>
</comment>
<keyword evidence="3" id="KW-0479">Metal-binding</keyword>
<organism evidence="4">
    <name type="scientific">uncultured Cytophagales bacterium</name>
    <dbReference type="NCBI Taxonomy" id="158755"/>
    <lineage>
        <taxon>Bacteria</taxon>
        <taxon>Pseudomonadati</taxon>
        <taxon>Bacteroidota</taxon>
        <taxon>Sphingobacteriia</taxon>
        <taxon>Sphingobacteriales</taxon>
        <taxon>environmental samples</taxon>
    </lineage>
</organism>
<dbReference type="PANTHER" id="PTHR16222:SF24">
    <property type="entry name" value="ADP-RIBOSYLHYDROLASE ARH3"/>
    <property type="match status" value="1"/>
</dbReference>
<dbReference type="InterPro" id="IPR050792">
    <property type="entry name" value="ADP-ribosylglycohydrolase"/>
</dbReference>
<dbReference type="Gene3D" id="1.10.4080.10">
    <property type="entry name" value="ADP-ribosylation/Crystallin J1"/>
    <property type="match status" value="1"/>
</dbReference>
<evidence type="ECO:0000256" key="2">
    <source>
        <dbReference type="ARBA" id="ARBA00022801"/>
    </source>
</evidence>
<keyword evidence="3" id="KW-0460">Magnesium</keyword>
<sequence length="316" mass="34569">MPYPEKVEAALFGLAVGDALGVPVEFKNRDTLRKEPVTGLRGYGTHHQPPGTWSDDSSLAFCLADSLCTGYDLDNVAKQFIAWYQRGHWTPHSEVFDIGNTTREAIHRLMHGEWPTLAGGFDEEDNGNGSLMRILPLLFYVHSQPAEERYRLTREVSSMTHGHLRSVLACFIYLEFARQLLAGHGKQQAYENTIREVHAFLEEKPFNPNEIQKFTRILSGTLRGSTEAQIQSSGYVLHTLEASLWCLLTEDTYAATVLKAVNLGGDTDTTGAVAGGLAGLLYGTAGIPAGWLDGLVRRADIGVLARRLAAATAPAG</sequence>